<sequence>MNFELLRSPWLLLAGVLLVAGAFLITNFALPILGWASIVAGAAALVVALLRTRT</sequence>
<feature type="transmembrane region" description="Helical" evidence="1">
    <location>
        <begin position="32"/>
        <end position="50"/>
    </location>
</feature>
<evidence type="ECO:0000313" key="2">
    <source>
        <dbReference type="EMBL" id="NKG20139.1"/>
    </source>
</evidence>
<keyword evidence="1" id="KW-1133">Transmembrane helix</keyword>
<evidence type="ECO:0008006" key="4">
    <source>
        <dbReference type="Google" id="ProtNLM"/>
    </source>
</evidence>
<reference evidence="2 3" key="1">
    <citation type="submission" date="2020-04" db="EMBL/GenBank/DDBJ databases">
        <title>Paeniglutamicibacter sp. ANT13_2, a novel actinomycete isolated from sediment in Antarctica.</title>
        <authorList>
            <person name="Sakdapetsiri C."/>
            <person name="Pinyakong O."/>
        </authorList>
    </citation>
    <scope>NUCLEOTIDE SEQUENCE [LARGE SCALE GENOMIC DNA]</scope>
    <source>
        <strain evidence="2 3">ANT13_2</strain>
    </source>
</reference>
<dbReference type="RefSeq" id="WP_168150997.1">
    <property type="nucleotide sequence ID" value="NZ_JAAWVT010000001.1"/>
</dbReference>
<keyword evidence="1" id="KW-0472">Membrane</keyword>
<evidence type="ECO:0000313" key="3">
    <source>
        <dbReference type="Proteomes" id="UP000746595"/>
    </source>
</evidence>
<dbReference type="Proteomes" id="UP000746595">
    <property type="component" value="Unassembled WGS sequence"/>
</dbReference>
<dbReference type="EMBL" id="JAAWVT010000001">
    <property type="protein sequence ID" value="NKG20139.1"/>
    <property type="molecule type" value="Genomic_DNA"/>
</dbReference>
<accession>A0ABX1G2G9</accession>
<comment type="caution">
    <text evidence="2">The sequence shown here is derived from an EMBL/GenBank/DDBJ whole genome shotgun (WGS) entry which is preliminary data.</text>
</comment>
<name>A0ABX1G2G9_9MICC</name>
<evidence type="ECO:0000256" key="1">
    <source>
        <dbReference type="SAM" id="Phobius"/>
    </source>
</evidence>
<keyword evidence="1" id="KW-0812">Transmembrane</keyword>
<gene>
    <name evidence="2" type="ORF">HED64_05345</name>
</gene>
<keyword evidence="3" id="KW-1185">Reference proteome</keyword>
<organism evidence="2 3">
    <name type="scientific">Paeniglutamicibacter terrestris</name>
    <dbReference type="NCBI Taxonomy" id="2723403"/>
    <lineage>
        <taxon>Bacteria</taxon>
        <taxon>Bacillati</taxon>
        <taxon>Actinomycetota</taxon>
        <taxon>Actinomycetes</taxon>
        <taxon>Micrococcales</taxon>
        <taxon>Micrococcaceae</taxon>
        <taxon>Paeniglutamicibacter</taxon>
    </lineage>
</organism>
<proteinExistence type="predicted"/>
<protein>
    <recommendedName>
        <fullName evidence="4">DUF4175 domain-containing protein</fullName>
    </recommendedName>
</protein>